<dbReference type="EnsemblMetazoa" id="XM_014388902.2">
    <property type="protein sequence ID" value="XP_014244388.1"/>
    <property type="gene ID" value="LOC106663811"/>
</dbReference>
<dbReference type="PANTHER" id="PTHR15256">
    <property type="entry name" value="INTEGRAL MEMBRANE PROTEIN DGCR2/IDD"/>
    <property type="match status" value="1"/>
</dbReference>
<evidence type="ECO:0008006" key="4">
    <source>
        <dbReference type="Google" id="ProtNLM"/>
    </source>
</evidence>
<dbReference type="RefSeq" id="XP_014244388.1">
    <property type="nucleotide sequence ID" value="XM_014388902.2"/>
</dbReference>
<keyword evidence="1" id="KW-0732">Signal</keyword>
<feature type="signal peptide" evidence="1">
    <location>
        <begin position="1"/>
        <end position="26"/>
    </location>
</feature>
<evidence type="ECO:0000313" key="2">
    <source>
        <dbReference type="EnsemblMetazoa" id="XP_014244388.1"/>
    </source>
</evidence>
<organism evidence="2 3">
    <name type="scientific">Cimex lectularius</name>
    <name type="common">Bed bug</name>
    <name type="synonym">Acanthia lectularia</name>
    <dbReference type="NCBI Taxonomy" id="79782"/>
    <lineage>
        <taxon>Eukaryota</taxon>
        <taxon>Metazoa</taxon>
        <taxon>Ecdysozoa</taxon>
        <taxon>Arthropoda</taxon>
        <taxon>Hexapoda</taxon>
        <taxon>Insecta</taxon>
        <taxon>Pterygota</taxon>
        <taxon>Neoptera</taxon>
        <taxon>Paraneoptera</taxon>
        <taxon>Hemiptera</taxon>
        <taxon>Heteroptera</taxon>
        <taxon>Panheteroptera</taxon>
        <taxon>Cimicomorpha</taxon>
        <taxon>Cimicidae</taxon>
        <taxon>Cimex</taxon>
    </lineage>
</organism>
<accession>A0A8I6TEN0</accession>
<feature type="chain" id="PRO_5035272032" description="Integral membrane protein DGCR2/IDD" evidence="1">
    <location>
        <begin position="27"/>
        <end position="147"/>
    </location>
</feature>
<reference evidence="2" key="1">
    <citation type="submission" date="2022-01" db="UniProtKB">
        <authorList>
            <consortium name="EnsemblMetazoa"/>
        </authorList>
    </citation>
    <scope>IDENTIFICATION</scope>
</reference>
<dbReference type="GO" id="GO:0016020">
    <property type="term" value="C:membrane"/>
    <property type="evidence" value="ECO:0007669"/>
    <property type="project" value="TreeGrafter"/>
</dbReference>
<dbReference type="PANTHER" id="PTHR15256:SF6">
    <property type="entry name" value="INTEGRAL MEMBRANE PROTEIN DGCR2_IDD"/>
    <property type="match status" value="1"/>
</dbReference>
<evidence type="ECO:0000256" key="1">
    <source>
        <dbReference type="SAM" id="SignalP"/>
    </source>
</evidence>
<dbReference type="InterPro" id="IPR042378">
    <property type="entry name" value="IDD"/>
</dbReference>
<protein>
    <recommendedName>
        <fullName evidence="4">Integral membrane protein DGCR2/IDD</fullName>
    </recommendedName>
</protein>
<dbReference type="GeneID" id="106663811"/>
<dbReference type="AlphaFoldDB" id="A0A8I6TEN0"/>
<name>A0A8I6TEN0_CIMLE</name>
<sequence>MLNMFSMWHFLLYYCTFLILIIPSNADQDNCIDFQGKTVPHGVIYVPGPNVCSQCVCYYSAPMWCKTIFCDGPPYKKCSSFLIGVHCCEFECLDDLSENEYAALRNHVIFNITRGPSNDSNLKSQNLSTIFLTSSLLLYLVPACYLV</sequence>
<proteinExistence type="predicted"/>
<dbReference type="KEGG" id="clec:106663811"/>
<dbReference type="OrthoDB" id="6602431at2759"/>
<keyword evidence="3" id="KW-1185">Reference proteome</keyword>
<dbReference type="Proteomes" id="UP000494040">
    <property type="component" value="Unassembled WGS sequence"/>
</dbReference>
<evidence type="ECO:0000313" key="3">
    <source>
        <dbReference type="Proteomes" id="UP000494040"/>
    </source>
</evidence>